<dbReference type="AlphaFoldDB" id="A0A9D6LBD4"/>
<organism evidence="2 3">
    <name type="scientific">Eiseniibacteriota bacterium</name>
    <dbReference type="NCBI Taxonomy" id="2212470"/>
    <lineage>
        <taxon>Bacteria</taxon>
        <taxon>Candidatus Eiseniibacteriota</taxon>
    </lineage>
</organism>
<dbReference type="PANTHER" id="PTHR33360">
    <property type="entry name" value="TRANSPOSASE FOR INSERTION SEQUENCE ELEMENT IS200"/>
    <property type="match status" value="1"/>
</dbReference>
<dbReference type="SMART" id="SM01321">
    <property type="entry name" value="Y1_Tnp"/>
    <property type="match status" value="1"/>
</dbReference>
<feature type="domain" description="Transposase IS200-like" evidence="1">
    <location>
        <begin position="22"/>
        <end position="139"/>
    </location>
</feature>
<comment type="caution">
    <text evidence="2">The sequence shown here is derived from an EMBL/GenBank/DDBJ whole genome shotgun (WGS) entry which is preliminary data.</text>
</comment>
<dbReference type="PANTHER" id="PTHR33360:SF2">
    <property type="entry name" value="TRANSPOSASE FOR INSERTION SEQUENCE ELEMENT IS200"/>
    <property type="match status" value="1"/>
</dbReference>
<dbReference type="NCBIfam" id="NF033573">
    <property type="entry name" value="transpos_IS200"/>
    <property type="match status" value="1"/>
</dbReference>
<name>A0A9D6LBD4_UNCEI</name>
<evidence type="ECO:0000313" key="2">
    <source>
        <dbReference type="EMBL" id="MBI3540302.1"/>
    </source>
</evidence>
<dbReference type="Proteomes" id="UP000807850">
    <property type="component" value="Unassembled WGS sequence"/>
</dbReference>
<protein>
    <submittedName>
        <fullName evidence="2">IS200/IS605 family transposase</fullName>
    </submittedName>
</protein>
<sequence length="152" mass="16936">MNPAMAPEVKAALFSRWEPVHRSQLHYVVTWHTRGRRPVLKDRHIAELGAMIEALCEERGIALLEISAAQDHVHALFGLRPAQNVASAVRELKGHSGVALMARYPELRVWLGGNLVWDEHYTVGTVSPTRLNKVRARLRALHGGDDLLAEAS</sequence>
<dbReference type="GO" id="GO:0003677">
    <property type="term" value="F:DNA binding"/>
    <property type="evidence" value="ECO:0007669"/>
    <property type="project" value="InterPro"/>
</dbReference>
<evidence type="ECO:0000313" key="3">
    <source>
        <dbReference type="Proteomes" id="UP000807850"/>
    </source>
</evidence>
<dbReference type="SUPFAM" id="SSF143422">
    <property type="entry name" value="Transposase IS200-like"/>
    <property type="match status" value="1"/>
</dbReference>
<dbReference type="GO" id="GO:0006313">
    <property type="term" value="P:DNA transposition"/>
    <property type="evidence" value="ECO:0007669"/>
    <property type="project" value="InterPro"/>
</dbReference>
<dbReference type="Gene3D" id="3.30.70.1290">
    <property type="entry name" value="Transposase IS200-like"/>
    <property type="match status" value="1"/>
</dbReference>
<dbReference type="Pfam" id="PF01797">
    <property type="entry name" value="Y1_Tnp"/>
    <property type="match status" value="1"/>
</dbReference>
<dbReference type="EMBL" id="JACQAY010000281">
    <property type="protein sequence ID" value="MBI3540302.1"/>
    <property type="molecule type" value="Genomic_DNA"/>
</dbReference>
<dbReference type="InterPro" id="IPR036515">
    <property type="entry name" value="Transposase_17_sf"/>
</dbReference>
<evidence type="ECO:0000259" key="1">
    <source>
        <dbReference type="SMART" id="SM01321"/>
    </source>
</evidence>
<accession>A0A9D6LBD4</accession>
<dbReference type="GO" id="GO:0004803">
    <property type="term" value="F:transposase activity"/>
    <property type="evidence" value="ECO:0007669"/>
    <property type="project" value="InterPro"/>
</dbReference>
<gene>
    <name evidence="2" type="primary">tnpA</name>
    <name evidence="2" type="ORF">HY076_08530</name>
</gene>
<proteinExistence type="predicted"/>
<reference evidence="2" key="1">
    <citation type="submission" date="2020-07" db="EMBL/GenBank/DDBJ databases">
        <title>Huge and variable diversity of episymbiotic CPR bacteria and DPANN archaea in groundwater ecosystems.</title>
        <authorList>
            <person name="He C.Y."/>
            <person name="Keren R."/>
            <person name="Whittaker M."/>
            <person name="Farag I.F."/>
            <person name="Doudna J."/>
            <person name="Cate J.H.D."/>
            <person name="Banfield J.F."/>
        </authorList>
    </citation>
    <scope>NUCLEOTIDE SEQUENCE</scope>
    <source>
        <strain evidence="2">NC_groundwater_928_Pr1_S-0.2um_72_17</strain>
    </source>
</reference>
<dbReference type="InterPro" id="IPR002686">
    <property type="entry name" value="Transposase_17"/>
</dbReference>